<evidence type="ECO:0000256" key="1">
    <source>
        <dbReference type="SAM" id="Phobius"/>
    </source>
</evidence>
<organism evidence="2 3">
    <name type="scientific">Pirellula staleyi (strain ATCC 27377 / DSM 6068 / ICPB 4128)</name>
    <name type="common">Pirella staleyi</name>
    <dbReference type="NCBI Taxonomy" id="530564"/>
    <lineage>
        <taxon>Bacteria</taxon>
        <taxon>Pseudomonadati</taxon>
        <taxon>Planctomycetota</taxon>
        <taxon>Planctomycetia</taxon>
        <taxon>Pirellulales</taxon>
        <taxon>Pirellulaceae</taxon>
        <taxon>Pirellula</taxon>
    </lineage>
</organism>
<accession>D2QZI8</accession>
<dbReference type="HOGENOM" id="CLU_1843266_0_0_0"/>
<keyword evidence="3" id="KW-1185">Reference proteome</keyword>
<keyword evidence="1" id="KW-1133">Transmembrane helix</keyword>
<feature type="transmembrane region" description="Helical" evidence="1">
    <location>
        <begin position="106"/>
        <end position="124"/>
    </location>
</feature>
<keyword evidence="1" id="KW-0472">Membrane</keyword>
<proteinExistence type="predicted"/>
<feature type="transmembrane region" description="Helical" evidence="1">
    <location>
        <begin position="12"/>
        <end position="34"/>
    </location>
</feature>
<keyword evidence="1" id="KW-0812">Transmembrane</keyword>
<dbReference type="STRING" id="530564.Psta_0049"/>
<feature type="transmembrane region" description="Helical" evidence="1">
    <location>
        <begin position="40"/>
        <end position="60"/>
    </location>
</feature>
<reference evidence="2 3" key="1">
    <citation type="journal article" date="2009" name="Stand. Genomic Sci.">
        <title>Complete genome sequence of Pirellula staleyi type strain (ATCC 27377).</title>
        <authorList>
            <person name="Clum A."/>
            <person name="Tindall B.J."/>
            <person name="Sikorski J."/>
            <person name="Ivanova N."/>
            <person name="Mavrommatis K."/>
            <person name="Lucas S."/>
            <person name="Glavina del Rio T."/>
            <person name="Nolan M."/>
            <person name="Chen F."/>
            <person name="Tice H."/>
            <person name="Pitluck S."/>
            <person name="Cheng J.F."/>
            <person name="Chertkov O."/>
            <person name="Brettin T."/>
            <person name="Han C."/>
            <person name="Detter J.C."/>
            <person name="Kuske C."/>
            <person name="Bruce D."/>
            <person name="Goodwin L."/>
            <person name="Ovchinikova G."/>
            <person name="Pati A."/>
            <person name="Mikhailova N."/>
            <person name="Chen A."/>
            <person name="Palaniappan K."/>
            <person name="Land M."/>
            <person name="Hauser L."/>
            <person name="Chang Y.J."/>
            <person name="Jeffries C.D."/>
            <person name="Chain P."/>
            <person name="Rohde M."/>
            <person name="Goker M."/>
            <person name="Bristow J."/>
            <person name="Eisen J.A."/>
            <person name="Markowitz V."/>
            <person name="Hugenholtz P."/>
            <person name="Kyrpides N.C."/>
            <person name="Klenk H.P."/>
            <person name="Lapidus A."/>
        </authorList>
    </citation>
    <scope>NUCLEOTIDE SEQUENCE [LARGE SCALE GENOMIC DNA]</scope>
    <source>
        <strain evidence="3">ATCC 27377 / DSM 6068 / ICPB 4128</strain>
    </source>
</reference>
<evidence type="ECO:0000313" key="3">
    <source>
        <dbReference type="Proteomes" id="UP000001887"/>
    </source>
</evidence>
<gene>
    <name evidence="2" type="ordered locus">Psta_0049</name>
</gene>
<dbReference type="AlphaFoldDB" id="D2QZI8"/>
<name>D2QZI8_PIRSD</name>
<dbReference type="PROSITE" id="PS51257">
    <property type="entry name" value="PROKAR_LIPOPROTEIN"/>
    <property type="match status" value="1"/>
</dbReference>
<dbReference type="Proteomes" id="UP000001887">
    <property type="component" value="Chromosome"/>
</dbReference>
<dbReference type="KEGG" id="psl:Psta_0049"/>
<evidence type="ECO:0000313" key="2">
    <source>
        <dbReference type="EMBL" id="ADB14746.1"/>
    </source>
</evidence>
<protein>
    <submittedName>
        <fullName evidence="2">Uncharacterized protein</fullName>
    </submittedName>
</protein>
<dbReference type="EMBL" id="CP001848">
    <property type="protein sequence ID" value="ADB14746.1"/>
    <property type="molecule type" value="Genomic_DNA"/>
</dbReference>
<feature type="transmembrane region" description="Helical" evidence="1">
    <location>
        <begin position="72"/>
        <end position="94"/>
    </location>
</feature>
<sequence precursor="true">MSFKSILVRSIAVVLAIGGSCWGLLLGAAFWAFGPLDDPLLAFAIFGPGYLATALYFLRLATFLNLWQRRSIWIVSLLVQGAWTATLIASAIGHSDGMQGGLRHPLVAFWLIGATIASALALFLEQPDSERRAITHANE</sequence>